<dbReference type="GO" id="GO:0003677">
    <property type="term" value="F:DNA binding"/>
    <property type="evidence" value="ECO:0007669"/>
    <property type="project" value="InterPro"/>
</dbReference>
<dbReference type="InterPro" id="IPR007219">
    <property type="entry name" value="XnlR_reg_dom"/>
</dbReference>
<feature type="coiled-coil region" evidence="6">
    <location>
        <begin position="879"/>
        <end position="916"/>
    </location>
</feature>
<keyword evidence="6" id="KW-0175">Coiled coil</keyword>
<dbReference type="InterPro" id="IPR050815">
    <property type="entry name" value="TF_fung"/>
</dbReference>
<evidence type="ECO:0000256" key="1">
    <source>
        <dbReference type="ARBA" id="ARBA00004123"/>
    </source>
</evidence>
<dbReference type="GO" id="GO:0008270">
    <property type="term" value="F:zinc ion binding"/>
    <property type="evidence" value="ECO:0007669"/>
    <property type="project" value="InterPro"/>
</dbReference>
<reference evidence="9 10" key="1">
    <citation type="submission" date="2015-03" db="EMBL/GenBank/DDBJ databases">
        <authorList>
            <person name="Radwan O."/>
            <person name="Al-Naeli F.A."/>
            <person name="Rendon G.A."/>
            <person name="Fields C."/>
        </authorList>
    </citation>
    <scope>NUCLEOTIDE SEQUENCE [LARGE SCALE GENOMIC DNA]</scope>
    <source>
        <strain evidence="9">CR-DP1</strain>
    </source>
</reference>
<evidence type="ECO:0000259" key="8">
    <source>
        <dbReference type="SMART" id="SM00906"/>
    </source>
</evidence>
<evidence type="ECO:0000256" key="2">
    <source>
        <dbReference type="ARBA" id="ARBA00022723"/>
    </source>
</evidence>
<keyword evidence="2" id="KW-0479">Metal-binding</keyword>
<feature type="region of interest" description="Disordered" evidence="7">
    <location>
        <begin position="125"/>
        <end position="176"/>
    </location>
</feature>
<protein>
    <recommendedName>
        <fullName evidence="8">Xylanolytic transcriptional activator regulatory domain-containing protein</fullName>
    </recommendedName>
</protein>
<dbReference type="Gene3D" id="4.10.240.10">
    <property type="entry name" value="Zn(2)-C6 fungal-type DNA-binding domain"/>
    <property type="match status" value="1"/>
</dbReference>
<feature type="domain" description="Xylanolytic transcriptional activator regulatory" evidence="8">
    <location>
        <begin position="316"/>
        <end position="390"/>
    </location>
</feature>
<accession>A0A0F4Z9Y7</accession>
<gene>
    <name evidence="9" type="ORF">TD95_004062</name>
</gene>
<organism evidence="9 10">
    <name type="scientific">Thielaviopsis punctulata</name>
    <dbReference type="NCBI Taxonomy" id="72032"/>
    <lineage>
        <taxon>Eukaryota</taxon>
        <taxon>Fungi</taxon>
        <taxon>Dikarya</taxon>
        <taxon>Ascomycota</taxon>
        <taxon>Pezizomycotina</taxon>
        <taxon>Sordariomycetes</taxon>
        <taxon>Hypocreomycetidae</taxon>
        <taxon>Microascales</taxon>
        <taxon>Ceratocystidaceae</taxon>
        <taxon>Thielaviopsis</taxon>
    </lineage>
</organism>
<feature type="compositionally biased region" description="Low complexity" evidence="7">
    <location>
        <begin position="138"/>
        <end position="167"/>
    </location>
</feature>
<dbReference type="GO" id="GO:0000981">
    <property type="term" value="F:DNA-binding transcription factor activity, RNA polymerase II-specific"/>
    <property type="evidence" value="ECO:0007669"/>
    <property type="project" value="InterPro"/>
</dbReference>
<dbReference type="GO" id="GO:0006351">
    <property type="term" value="P:DNA-templated transcription"/>
    <property type="evidence" value="ECO:0007669"/>
    <property type="project" value="InterPro"/>
</dbReference>
<keyword evidence="4" id="KW-0804">Transcription</keyword>
<sequence length="923" mass="99890">MAVSMYPPVDRPLSTSSIPVAIPRAQVGIDRLPGRRGSNEPREAMNCKSCRKRKVGLFCFHRFLSVLLYSNRSHNQIKCNRLRPSCDACQVFQCECIYDAIPKKRGPKTDVLEALMRRVDGLEAKLKEKRTSPSPENSLSSSLSLSSVTDNPSIGSNRRSSASSESSIPDGNAQQRTEGCQDIEMGNNKNDTHDLHSAKDAVAKSKEDFQPPATEELLNVYFLHFHCRPYYILEESLFRQEFKLGQIPLYLLNAVCAVACLHTPNPDGYGAAVSSSDSFSTKARSLIDIDEPSIYALQALLLLVTAYTAAGKGRKAYMMMTSAVGMAVALELHCEVGTQAHMAPIQRETRRRLFWTCYIQDRFMSCGSKRPSLIADGSIVLRLPSWVPDGHCTPIEGDFFQSARRASNAARLASSAATDGQGPLQATHRCSFGILVGICKILGMTNQYLATGGVKADAHFPWNPASRLVEIVHELEAWHAETMDVFVSIPMVLQRPEATILILSKLVYHTVYCLIYRSFLPVDASEMHRPSQHQTWQIQTTRACLSHADAIVKLVAAGRQARSLQWPAFVASCLCVAATVHIHGSHYPAGLVILDADTAASSSGYLVQELQFLEELRYSWAVVQPQITTLHALGRAHGELVRKYANGPQGVFSDFRLADFFDRYACAGAPKFHFDIAHLSLPDTVAATCAQGEGLVAAPQSSMSPVLSQQRMSSATAPAATTMVSGFYTPQLQTMGLANAAYGCVSPIDDLSPQTSAAFSFPSHSAGSHPHSPPLATAASIIPCTEASMHDSITQAAMIAVTSAGYSLSSEAPLVGADAGAGSFDVTATSYGFGASSNTLNSSTISSAHAAAATGYESLFSFTGPANWADSDGVAAAVVERQQQQQQQQHQDRQQLQQLQQHLQATEKDLELLFAEGLVSSSG</sequence>
<dbReference type="AlphaFoldDB" id="A0A0F4Z9Y7"/>
<evidence type="ECO:0000256" key="4">
    <source>
        <dbReference type="ARBA" id="ARBA00023163"/>
    </source>
</evidence>
<dbReference type="PANTHER" id="PTHR47338">
    <property type="entry name" value="ZN(II)2CYS6 TRANSCRIPTION FACTOR (EUROFUNG)-RELATED"/>
    <property type="match status" value="1"/>
</dbReference>
<evidence type="ECO:0000313" key="9">
    <source>
        <dbReference type="EMBL" id="KKA26971.1"/>
    </source>
</evidence>
<comment type="caution">
    <text evidence="9">The sequence shown here is derived from an EMBL/GenBank/DDBJ whole genome shotgun (WGS) entry which is preliminary data.</text>
</comment>
<evidence type="ECO:0000256" key="3">
    <source>
        <dbReference type="ARBA" id="ARBA00023015"/>
    </source>
</evidence>
<keyword evidence="5" id="KW-0539">Nucleus</keyword>
<dbReference type="EMBL" id="LAEV01001927">
    <property type="protein sequence ID" value="KKA26971.1"/>
    <property type="molecule type" value="Genomic_DNA"/>
</dbReference>
<dbReference type="Pfam" id="PF04082">
    <property type="entry name" value="Fungal_trans"/>
    <property type="match status" value="1"/>
</dbReference>
<dbReference type="CDD" id="cd00067">
    <property type="entry name" value="GAL4"/>
    <property type="match status" value="1"/>
</dbReference>
<keyword evidence="10" id="KW-1185">Reference proteome</keyword>
<dbReference type="OrthoDB" id="5297881at2759"/>
<proteinExistence type="predicted"/>
<dbReference type="Proteomes" id="UP000033483">
    <property type="component" value="Unassembled WGS sequence"/>
</dbReference>
<name>A0A0F4Z9Y7_9PEZI</name>
<keyword evidence="3" id="KW-0805">Transcription regulation</keyword>
<dbReference type="InterPro" id="IPR001138">
    <property type="entry name" value="Zn2Cys6_DnaBD"/>
</dbReference>
<dbReference type="InterPro" id="IPR036864">
    <property type="entry name" value="Zn2-C6_fun-type_DNA-bd_sf"/>
</dbReference>
<evidence type="ECO:0000256" key="7">
    <source>
        <dbReference type="SAM" id="MobiDB-lite"/>
    </source>
</evidence>
<evidence type="ECO:0000313" key="10">
    <source>
        <dbReference type="Proteomes" id="UP000033483"/>
    </source>
</evidence>
<dbReference type="PANTHER" id="PTHR47338:SF4">
    <property type="entry name" value="ZN(II)2CYS6 TRANSCRIPTION FACTOR (EUROFUNG)"/>
    <property type="match status" value="1"/>
</dbReference>
<dbReference type="GO" id="GO:0005634">
    <property type="term" value="C:nucleus"/>
    <property type="evidence" value="ECO:0007669"/>
    <property type="project" value="UniProtKB-SubCell"/>
</dbReference>
<evidence type="ECO:0000256" key="6">
    <source>
        <dbReference type="SAM" id="Coils"/>
    </source>
</evidence>
<dbReference type="CDD" id="cd12148">
    <property type="entry name" value="fungal_TF_MHR"/>
    <property type="match status" value="1"/>
</dbReference>
<evidence type="ECO:0000256" key="5">
    <source>
        <dbReference type="ARBA" id="ARBA00023242"/>
    </source>
</evidence>
<comment type="subcellular location">
    <subcellularLocation>
        <location evidence="1">Nucleus</location>
    </subcellularLocation>
</comment>
<dbReference type="SMART" id="SM00906">
    <property type="entry name" value="Fungal_trans"/>
    <property type="match status" value="1"/>
</dbReference>